<evidence type="ECO:0000313" key="1">
    <source>
        <dbReference type="EMBL" id="CEK87781.1"/>
    </source>
</evidence>
<reference evidence="1" key="1">
    <citation type="submission" date="2014-12" db="EMBL/GenBank/DDBJ databases">
        <title>Insight into the proteome of Arion vulgaris.</title>
        <authorList>
            <person name="Aradska J."/>
            <person name="Bulat T."/>
            <person name="Smidak R."/>
            <person name="Sarate P."/>
            <person name="Gangsoo J."/>
            <person name="Sialana F."/>
            <person name="Bilban M."/>
            <person name="Lubec G."/>
        </authorList>
    </citation>
    <scope>NUCLEOTIDE SEQUENCE</scope>
    <source>
        <tissue evidence="1">Skin</tissue>
    </source>
</reference>
<gene>
    <name evidence="1" type="primary">ORF161388</name>
</gene>
<proteinExistence type="predicted"/>
<protein>
    <recommendedName>
        <fullName evidence="2">PARP-type domain-containing protein</fullName>
    </recommendedName>
</protein>
<dbReference type="EMBL" id="HACG01040916">
    <property type="protein sequence ID" value="CEK87781.1"/>
    <property type="molecule type" value="Transcribed_RNA"/>
</dbReference>
<accession>A0A0B7B650</accession>
<dbReference type="AlphaFoldDB" id="A0A0B7B650"/>
<name>A0A0B7B650_9EUPU</name>
<evidence type="ECO:0008006" key="2">
    <source>
        <dbReference type="Google" id="ProtNLM"/>
    </source>
</evidence>
<sequence length="49" mass="5587">METAQNRKSCILCLQEPKKNDKIVNVNIVVLFEEQGGGRVLHEDCFNEP</sequence>
<organism evidence="1">
    <name type="scientific">Arion vulgaris</name>
    <dbReference type="NCBI Taxonomy" id="1028688"/>
    <lineage>
        <taxon>Eukaryota</taxon>
        <taxon>Metazoa</taxon>
        <taxon>Spiralia</taxon>
        <taxon>Lophotrochozoa</taxon>
        <taxon>Mollusca</taxon>
        <taxon>Gastropoda</taxon>
        <taxon>Heterobranchia</taxon>
        <taxon>Euthyneura</taxon>
        <taxon>Panpulmonata</taxon>
        <taxon>Eupulmonata</taxon>
        <taxon>Stylommatophora</taxon>
        <taxon>Helicina</taxon>
        <taxon>Arionoidea</taxon>
        <taxon>Arionidae</taxon>
        <taxon>Arion</taxon>
    </lineage>
</organism>